<dbReference type="InterPro" id="IPR038665">
    <property type="entry name" value="Voltage-dep_anion_channel_sf"/>
</dbReference>
<reference evidence="6 7" key="1">
    <citation type="submission" date="2021-03" db="EMBL/GenBank/DDBJ databases">
        <title>Enterococcal diversity collection.</title>
        <authorList>
            <person name="Gilmore M.S."/>
            <person name="Schwartzman J."/>
            <person name="Van Tyne D."/>
            <person name="Martin M."/>
            <person name="Earl A.M."/>
            <person name="Manson A.L."/>
            <person name="Straub T."/>
            <person name="Salamzade R."/>
            <person name="Saavedra J."/>
            <person name="Lebreton F."/>
            <person name="Prichula J."/>
            <person name="Schaufler K."/>
            <person name="Gaca A."/>
            <person name="Sgardioli B."/>
            <person name="Wagenaar J."/>
            <person name="Strong T."/>
        </authorList>
    </citation>
    <scope>NUCLEOTIDE SEQUENCE [LARGE SCALE GENOMIC DNA]</scope>
    <source>
        <strain evidence="6 7">MJM12</strain>
    </source>
</reference>
<evidence type="ECO:0000256" key="3">
    <source>
        <dbReference type="ARBA" id="ARBA00022989"/>
    </source>
</evidence>
<evidence type="ECO:0000256" key="2">
    <source>
        <dbReference type="ARBA" id="ARBA00022692"/>
    </source>
</evidence>
<dbReference type="InterPro" id="IPR052951">
    <property type="entry name" value="Tellurite_res_ion_channel"/>
</dbReference>
<sequence>MRDFLKIIPIPICGLILGLATCGNVLKTYGLNFFGNSLGLIAGILFVAILLKLVLTFSHAHASLQDPIIASVSPTFTMGTMVLCTYLLQIQAIAPYVKYLWLLAILIHYYLMTYFTYHFLIKPSVKIDHLYPSWFIVYVGIGVISVTSSNFFPEIGQLNFWVGLFFYLVLLPFIIHRVFLFKNMAEATLPLITIIAAPGSLELTGYLKAFFKPNIALVVGLLILSQILYWFIIFHVIKMIRLPFYPSYAAFTFPLAISAFASRSAGSFLTAMGYRVIVIEHLAKIETAIAVIMVLYVLAHYLNFLAKQAWILYFKHQKQKI</sequence>
<feature type="transmembrane region" description="Helical" evidence="5">
    <location>
        <begin position="67"/>
        <end position="88"/>
    </location>
</feature>
<protein>
    <submittedName>
        <fullName evidence="6">TDT family transporter</fullName>
    </submittedName>
</protein>
<name>A0ABS3H4F2_9ENTE</name>
<evidence type="ECO:0000313" key="6">
    <source>
        <dbReference type="EMBL" id="MBO0448279.1"/>
    </source>
</evidence>
<accession>A0ABS3H4F2</accession>
<evidence type="ECO:0000256" key="5">
    <source>
        <dbReference type="SAM" id="Phobius"/>
    </source>
</evidence>
<dbReference type="PANTHER" id="PTHR37955">
    <property type="entry name" value="TELLURITE RESISTANCE PROTEIN TEHA"/>
    <property type="match status" value="1"/>
</dbReference>
<keyword evidence="3 5" id="KW-1133">Transmembrane helix</keyword>
<keyword evidence="2 5" id="KW-0812">Transmembrane</keyword>
<dbReference type="CDD" id="cd09325">
    <property type="entry name" value="TDT_C4-dicarb_trans"/>
    <property type="match status" value="1"/>
</dbReference>
<evidence type="ECO:0000256" key="4">
    <source>
        <dbReference type="ARBA" id="ARBA00023136"/>
    </source>
</evidence>
<keyword evidence="4 5" id="KW-0472">Membrane</keyword>
<feature type="transmembrane region" description="Helical" evidence="5">
    <location>
        <begin position="38"/>
        <end position="55"/>
    </location>
</feature>
<feature type="transmembrane region" description="Helical" evidence="5">
    <location>
        <begin position="215"/>
        <end position="236"/>
    </location>
</feature>
<feature type="transmembrane region" description="Helical" evidence="5">
    <location>
        <begin position="158"/>
        <end position="175"/>
    </location>
</feature>
<keyword evidence="7" id="KW-1185">Reference proteome</keyword>
<dbReference type="RefSeq" id="WP_206902486.1">
    <property type="nucleotide sequence ID" value="NZ_JAFLVT010000002.1"/>
</dbReference>
<evidence type="ECO:0000313" key="7">
    <source>
        <dbReference type="Proteomes" id="UP000664256"/>
    </source>
</evidence>
<dbReference type="InterPro" id="IPR004695">
    <property type="entry name" value="SLAC1/Mae1/Ssu1/TehA"/>
</dbReference>
<feature type="transmembrane region" description="Helical" evidence="5">
    <location>
        <begin position="289"/>
        <end position="314"/>
    </location>
</feature>
<comment type="subcellular location">
    <subcellularLocation>
        <location evidence="1">Membrane</location>
        <topology evidence="1">Multi-pass membrane protein</topology>
    </subcellularLocation>
</comment>
<organism evidence="6 7">
    <name type="scientific">Candidatus Enterococcus myersii</name>
    <dbReference type="NCBI Taxonomy" id="2815322"/>
    <lineage>
        <taxon>Bacteria</taxon>
        <taxon>Bacillati</taxon>
        <taxon>Bacillota</taxon>
        <taxon>Bacilli</taxon>
        <taxon>Lactobacillales</taxon>
        <taxon>Enterococcaceae</taxon>
        <taxon>Enterococcus</taxon>
    </lineage>
</organism>
<gene>
    <name evidence="6" type="ORF">JZO76_01890</name>
</gene>
<feature type="transmembrane region" description="Helical" evidence="5">
    <location>
        <begin position="100"/>
        <end position="121"/>
    </location>
</feature>
<dbReference type="Pfam" id="PF03595">
    <property type="entry name" value="SLAC1"/>
    <property type="match status" value="1"/>
</dbReference>
<comment type="caution">
    <text evidence="6">The sequence shown here is derived from an EMBL/GenBank/DDBJ whole genome shotgun (WGS) entry which is preliminary data.</text>
</comment>
<feature type="transmembrane region" description="Helical" evidence="5">
    <location>
        <begin position="7"/>
        <end position="26"/>
    </location>
</feature>
<evidence type="ECO:0000256" key="1">
    <source>
        <dbReference type="ARBA" id="ARBA00004141"/>
    </source>
</evidence>
<dbReference type="Gene3D" id="1.50.10.150">
    <property type="entry name" value="Voltage-dependent anion channel"/>
    <property type="match status" value="1"/>
</dbReference>
<dbReference type="PANTHER" id="PTHR37955:SF1">
    <property type="entry name" value="DEP DOMAIN-CONTAINING PROTEIN"/>
    <property type="match status" value="1"/>
</dbReference>
<dbReference type="Proteomes" id="UP000664256">
    <property type="component" value="Unassembled WGS sequence"/>
</dbReference>
<feature type="transmembrane region" description="Helical" evidence="5">
    <location>
        <begin position="248"/>
        <end position="269"/>
    </location>
</feature>
<dbReference type="EMBL" id="JAFLVT010000002">
    <property type="protein sequence ID" value="MBO0448279.1"/>
    <property type="molecule type" value="Genomic_DNA"/>
</dbReference>
<proteinExistence type="predicted"/>
<feature type="transmembrane region" description="Helical" evidence="5">
    <location>
        <begin position="133"/>
        <end position="152"/>
    </location>
</feature>